<comment type="similarity">
    <text evidence="2 7">Belongs to the FliP/MopC/SpaP family.</text>
</comment>
<dbReference type="GO" id="GO:0005886">
    <property type="term" value="C:plasma membrane"/>
    <property type="evidence" value="ECO:0007669"/>
    <property type="project" value="UniProtKB-SubCell"/>
</dbReference>
<dbReference type="AlphaFoldDB" id="Q6IT15"/>
<reference evidence="9" key="2">
    <citation type="journal article" date="2007" name="Appl. Environ. Microbiol.">
        <title>Signature-tagged mutagenesis of Edwardsiella ictaluri identifies virulence-related genes, including a salmonella pathogenicity island 2 class of type III secretion systems.</title>
        <authorList>
            <person name="Thune R.L."/>
            <person name="Fernandez D.H."/>
            <person name="Benoit J.L."/>
            <person name="Kelly-Smith M."/>
            <person name="Rogge M.L."/>
            <person name="Booth N.J."/>
            <person name="Landry C.A."/>
            <person name="Bologna R.A."/>
        </authorList>
    </citation>
    <scope>NUCLEOTIDE SEQUENCE</scope>
    <source>
        <strain evidence="9">93-146</strain>
    </source>
</reference>
<evidence type="ECO:0000256" key="6">
    <source>
        <dbReference type="ARBA" id="ARBA00023136"/>
    </source>
</evidence>
<evidence type="ECO:0000256" key="2">
    <source>
        <dbReference type="ARBA" id="ARBA00006257"/>
    </source>
</evidence>
<evidence type="ECO:0000256" key="3">
    <source>
        <dbReference type="ARBA" id="ARBA00022475"/>
    </source>
</evidence>
<feature type="transmembrane region" description="Helical" evidence="7">
    <location>
        <begin position="88"/>
        <end position="109"/>
    </location>
</feature>
<dbReference type="NCBIfam" id="NF009438">
    <property type="entry name" value="PRK12797.1"/>
    <property type="match status" value="1"/>
</dbReference>
<dbReference type="InterPro" id="IPR005838">
    <property type="entry name" value="T3SS_IM_P"/>
</dbReference>
<dbReference type="InterPro" id="IPR005773">
    <property type="entry name" value="T3SS_YscR-like"/>
</dbReference>
<sequence>MSRESPVFHTGQVFTRWAIGRKWKTLSADPRGEPIMSLTEQPAELIALLVTLSLLPLLIVMGTSFLKLSVVFALLRNALGIQQIPPNLALYGLALILTLFIMTPVGTAVQARLADAPAQAQTTLLSRLSDNTLDPYRQFLRQHTSAKQLKFFRQVATKSWPASVREKISDNSLLLLMPAFAVSQLVEAFQIGLLLFLPFIAIDLIVSNILLAMGMMMVSPMTISMPFKLLVFILVGGWDKILGQLLLSYR</sequence>
<comment type="subcellular location">
    <subcellularLocation>
        <location evidence="1">Cell membrane</location>
        <topology evidence="1">Multi-pass membrane protein</topology>
    </subcellularLocation>
</comment>
<gene>
    <name evidence="9" type="primary">esaR</name>
</gene>
<reference evidence="8" key="1">
    <citation type="submission" date="2005-04" db="EMBL/GenBank/DDBJ databases">
        <title>Identification of Virulence Factors Involved in the Pathogenesis of Edwardsiella ictaluri Using Signature Tagged Mutagenesis.</title>
        <authorList>
            <person name="Thune R.L."/>
            <person name="Fernandez D.H."/>
            <person name="Benoit J.L."/>
            <person name="Kelly-Smith M."/>
            <person name="Rogge M.L."/>
            <person name="Booth N.J."/>
            <person name="Bologna R.A."/>
        </authorList>
    </citation>
    <scope>NUCLEOTIDE SEQUENCE</scope>
</reference>
<keyword evidence="6 7" id="KW-0472">Membrane</keyword>
<dbReference type="PANTHER" id="PTHR30587">
    <property type="entry name" value="FLAGELLAR BIOSYNTHETIC PROTEIN FLIP"/>
    <property type="match status" value="1"/>
</dbReference>
<evidence type="ECO:0000313" key="9">
    <source>
        <dbReference type="EMBL" id="ABC60084.1"/>
    </source>
</evidence>
<comment type="caution">
    <text evidence="7">Lacks conserved residue(s) required for the propagation of feature annotation.</text>
</comment>
<evidence type="ECO:0000256" key="4">
    <source>
        <dbReference type="ARBA" id="ARBA00022692"/>
    </source>
</evidence>
<keyword evidence="5 7" id="KW-1133">Transmembrane helix</keyword>
<dbReference type="PANTHER" id="PTHR30587:SF3">
    <property type="entry name" value="VIRULENCE PROTEIN YSCR"/>
    <property type="match status" value="1"/>
</dbReference>
<proteinExistence type="inferred from homology"/>
<dbReference type="EMBL" id="AY630759">
    <property type="protein sequence ID" value="AAT41683.1"/>
    <property type="molecule type" value="Genomic_DNA"/>
</dbReference>
<evidence type="ECO:0000313" key="8">
    <source>
        <dbReference type="EMBL" id="AAT41683.1"/>
    </source>
</evidence>
<feature type="transmembrane region" description="Helical" evidence="7">
    <location>
        <begin position="199"/>
        <end position="217"/>
    </location>
</feature>
<dbReference type="PROSITE" id="PS01060">
    <property type="entry name" value="FLIP_1"/>
    <property type="match status" value="1"/>
</dbReference>
<dbReference type="EMBL" id="DQ233733">
    <property type="protein sequence ID" value="ABC60084.1"/>
    <property type="molecule type" value="Genomic_DNA"/>
</dbReference>
<name>Q6IT15_EDWIC</name>
<dbReference type="Pfam" id="PF00813">
    <property type="entry name" value="FliP"/>
    <property type="match status" value="1"/>
</dbReference>
<evidence type="ECO:0000256" key="1">
    <source>
        <dbReference type="ARBA" id="ARBA00004651"/>
    </source>
</evidence>
<dbReference type="GO" id="GO:0009306">
    <property type="term" value="P:protein secretion"/>
    <property type="evidence" value="ECO:0007669"/>
    <property type="project" value="UniProtKB-UniRule"/>
</dbReference>
<organism evidence="8">
    <name type="scientific">Edwardsiella ictaluri</name>
    <dbReference type="NCBI Taxonomy" id="67780"/>
    <lineage>
        <taxon>Bacteria</taxon>
        <taxon>Pseudomonadati</taxon>
        <taxon>Pseudomonadota</taxon>
        <taxon>Gammaproteobacteria</taxon>
        <taxon>Enterobacterales</taxon>
        <taxon>Hafniaceae</taxon>
        <taxon>Edwardsiella</taxon>
    </lineage>
</organism>
<evidence type="ECO:0000256" key="5">
    <source>
        <dbReference type="ARBA" id="ARBA00022989"/>
    </source>
</evidence>
<dbReference type="PRINTS" id="PR01302">
    <property type="entry name" value="TYPE3IMPPROT"/>
</dbReference>
<accession>Q6IT15</accession>
<keyword evidence="3 7" id="KW-1003">Cell membrane</keyword>
<keyword evidence="4 7" id="KW-0812">Transmembrane</keyword>
<evidence type="ECO:0000256" key="7">
    <source>
        <dbReference type="RuleBase" id="RU362070"/>
    </source>
</evidence>
<dbReference type="PROSITE" id="PS01061">
    <property type="entry name" value="FLIP_2"/>
    <property type="match status" value="1"/>
</dbReference>
<protein>
    <submittedName>
        <fullName evidence="9">EsaR</fullName>
    </submittedName>
    <submittedName>
        <fullName evidence="8">Type three secretion apparatus protein R</fullName>
    </submittedName>
</protein>
<dbReference type="NCBIfam" id="TIGR01102">
    <property type="entry name" value="yscR"/>
    <property type="match status" value="1"/>
</dbReference>
<feature type="transmembrane region" description="Helical" evidence="7">
    <location>
        <begin position="45"/>
        <end position="68"/>
    </location>
</feature>